<sequence>MIFRQLKNNNSLKSIDCLLDNRCVVKVVTRTVRRKVAPRTEDAIQHQQQNQHDV</sequence>
<name>A0A6H5FVM1_9HEMI</name>
<keyword evidence="2" id="KW-1185">Reference proteome</keyword>
<evidence type="ECO:0000313" key="1">
    <source>
        <dbReference type="EMBL" id="CAA9993670.1"/>
    </source>
</evidence>
<protein>
    <submittedName>
        <fullName evidence="1">Uncharacterized protein</fullName>
    </submittedName>
</protein>
<dbReference type="EMBL" id="CADCXU010000998">
    <property type="protein sequence ID" value="CAA9993670.1"/>
    <property type="molecule type" value="Genomic_DNA"/>
</dbReference>
<reference evidence="1 2" key="1">
    <citation type="submission" date="2020-02" db="EMBL/GenBank/DDBJ databases">
        <authorList>
            <person name="Ferguson B K."/>
        </authorList>
    </citation>
    <scope>NUCLEOTIDE SEQUENCE [LARGE SCALE GENOMIC DNA]</scope>
</reference>
<gene>
    <name evidence="1" type="ORF">NTEN_LOCUS570</name>
</gene>
<dbReference type="AlphaFoldDB" id="A0A6H5FVM1"/>
<feature type="non-terminal residue" evidence="1">
    <location>
        <position position="54"/>
    </location>
</feature>
<evidence type="ECO:0000313" key="2">
    <source>
        <dbReference type="Proteomes" id="UP000479000"/>
    </source>
</evidence>
<organism evidence="1 2">
    <name type="scientific">Nesidiocoris tenuis</name>
    <dbReference type="NCBI Taxonomy" id="355587"/>
    <lineage>
        <taxon>Eukaryota</taxon>
        <taxon>Metazoa</taxon>
        <taxon>Ecdysozoa</taxon>
        <taxon>Arthropoda</taxon>
        <taxon>Hexapoda</taxon>
        <taxon>Insecta</taxon>
        <taxon>Pterygota</taxon>
        <taxon>Neoptera</taxon>
        <taxon>Paraneoptera</taxon>
        <taxon>Hemiptera</taxon>
        <taxon>Heteroptera</taxon>
        <taxon>Panheteroptera</taxon>
        <taxon>Cimicomorpha</taxon>
        <taxon>Miridae</taxon>
        <taxon>Dicyphina</taxon>
        <taxon>Nesidiocoris</taxon>
    </lineage>
</organism>
<proteinExistence type="predicted"/>
<accession>A0A6H5FVM1</accession>
<dbReference type="Proteomes" id="UP000479000">
    <property type="component" value="Unassembled WGS sequence"/>
</dbReference>